<comment type="caution">
    <text evidence="2">The sequence shown here is derived from an EMBL/GenBank/DDBJ whole genome shotgun (WGS) entry which is preliminary data.</text>
</comment>
<dbReference type="PANTHER" id="PTHR33477:SF3">
    <property type="entry name" value="P-LOOP NTPASE DOMAIN-CONTAINING PROTEIN LPA1 HOMOLOG 1"/>
    <property type="match status" value="1"/>
</dbReference>
<feature type="region of interest" description="Disordered" evidence="1">
    <location>
        <begin position="391"/>
        <end position="439"/>
    </location>
</feature>
<keyword evidence="3" id="KW-1185">Reference proteome</keyword>
<dbReference type="EMBL" id="JALJOR010000002">
    <property type="protein sequence ID" value="KAK9824284.1"/>
    <property type="molecule type" value="Genomic_DNA"/>
</dbReference>
<feature type="compositionally biased region" description="Polar residues" evidence="1">
    <location>
        <begin position="404"/>
        <end position="415"/>
    </location>
</feature>
<dbReference type="SUPFAM" id="SSF52540">
    <property type="entry name" value="P-loop containing nucleoside triphosphate hydrolases"/>
    <property type="match status" value="1"/>
</dbReference>
<dbReference type="PANTHER" id="PTHR33477">
    <property type="entry name" value="P-LOOP NTPASE DOMAIN-CONTAINING PROTEIN LPA1 HOMOLOG 1"/>
    <property type="match status" value="1"/>
</dbReference>
<evidence type="ECO:0000256" key="1">
    <source>
        <dbReference type="SAM" id="MobiDB-lite"/>
    </source>
</evidence>
<name>A0AAW1QS51_9CHLO</name>
<dbReference type="Gene3D" id="3.40.50.300">
    <property type="entry name" value="P-loop containing nucleotide triphosphate hydrolases"/>
    <property type="match status" value="1"/>
</dbReference>
<sequence>MGAKPRAAHKVSKAVFVTLAERGAHPANKTALQVEDLGGNKTAVTMTRTAFQSLVQEQLAAYSDKPVIPEELQVACSVREQQRSVTVLLAGTSGTGKSTLAGLLAARLGVTTVLSTDSVRHMMRSFCAEDSNPLLWASTYQAGDYVANAPAGSAASPSSSGRLDSKQRAIKGYKAQSEMVIENLDRLIGSCEARNESLVCEGVHLSLNFVVQLMQRHPSIIPFLIHISNEAKHKERFAVRAKYMTLEAGANRYVKYLRNIRIIQDYLVRRADKHLIPKVDNTNVDRSVATIHATVLACLRRQAKGEVLLDATSRTTKVIAEEYAQCKSVTWSSKDMLEVIRRKVHAAGAGAAAADRPSTSNTPQGPLSEAGDFAEDARSFCDVADIDLISSDNIESAQDDDGNSSDNDTITSTADLQLEEGSVAESANSDADERDEDGT</sequence>
<organism evidence="2 3">
    <name type="scientific">[Myrmecia] bisecta</name>
    <dbReference type="NCBI Taxonomy" id="41462"/>
    <lineage>
        <taxon>Eukaryota</taxon>
        <taxon>Viridiplantae</taxon>
        <taxon>Chlorophyta</taxon>
        <taxon>core chlorophytes</taxon>
        <taxon>Trebouxiophyceae</taxon>
        <taxon>Trebouxiales</taxon>
        <taxon>Trebouxiaceae</taxon>
        <taxon>Myrmecia</taxon>
    </lineage>
</organism>
<feature type="compositionally biased region" description="Acidic residues" evidence="1">
    <location>
        <begin position="430"/>
        <end position="439"/>
    </location>
</feature>
<feature type="region of interest" description="Disordered" evidence="1">
    <location>
        <begin position="349"/>
        <end position="371"/>
    </location>
</feature>
<evidence type="ECO:0000313" key="3">
    <source>
        <dbReference type="Proteomes" id="UP001489004"/>
    </source>
</evidence>
<accession>A0AAW1QS51</accession>
<gene>
    <name evidence="2" type="ORF">WJX72_009169</name>
</gene>
<evidence type="ECO:0008006" key="4">
    <source>
        <dbReference type="Google" id="ProtNLM"/>
    </source>
</evidence>
<protein>
    <recommendedName>
        <fullName evidence="4">Zeta toxin domain-containing protein</fullName>
    </recommendedName>
</protein>
<dbReference type="Proteomes" id="UP001489004">
    <property type="component" value="Unassembled WGS sequence"/>
</dbReference>
<proteinExistence type="predicted"/>
<dbReference type="InterPro" id="IPR027417">
    <property type="entry name" value="P-loop_NTPase"/>
</dbReference>
<reference evidence="2 3" key="1">
    <citation type="journal article" date="2024" name="Nat. Commun.">
        <title>Phylogenomics reveals the evolutionary origins of lichenization in chlorophyte algae.</title>
        <authorList>
            <person name="Puginier C."/>
            <person name="Libourel C."/>
            <person name="Otte J."/>
            <person name="Skaloud P."/>
            <person name="Haon M."/>
            <person name="Grisel S."/>
            <person name="Petersen M."/>
            <person name="Berrin J.G."/>
            <person name="Delaux P.M."/>
            <person name="Dal Grande F."/>
            <person name="Keller J."/>
        </authorList>
    </citation>
    <scope>NUCLEOTIDE SEQUENCE [LARGE SCALE GENOMIC DNA]</scope>
    <source>
        <strain evidence="2 3">SAG 2043</strain>
    </source>
</reference>
<evidence type="ECO:0000313" key="2">
    <source>
        <dbReference type="EMBL" id="KAK9824284.1"/>
    </source>
</evidence>
<dbReference type="AlphaFoldDB" id="A0AAW1QS51"/>